<comment type="caution">
    <text evidence="1">The sequence shown here is derived from an EMBL/GenBank/DDBJ whole genome shotgun (WGS) entry which is preliminary data.</text>
</comment>
<gene>
    <name evidence="1" type="ORF">H9851_06700</name>
</gene>
<reference evidence="1" key="2">
    <citation type="submission" date="2021-04" db="EMBL/GenBank/DDBJ databases">
        <authorList>
            <person name="Gilroy R."/>
        </authorList>
    </citation>
    <scope>NUCLEOTIDE SEQUENCE</scope>
    <source>
        <strain evidence="1">2189</strain>
    </source>
</reference>
<dbReference type="EMBL" id="DXEW01000031">
    <property type="protein sequence ID" value="HIX50946.1"/>
    <property type="molecule type" value="Genomic_DNA"/>
</dbReference>
<reference evidence="1" key="1">
    <citation type="journal article" date="2021" name="PeerJ">
        <title>Extensive microbial diversity within the chicken gut microbiome revealed by metagenomics and culture.</title>
        <authorList>
            <person name="Gilroy R."/>
            <person name="Ravi A."/>
            <person name="Getino M."/>
            <person name="Pursley I."/>
            <person name="Horton D.L."/>
            <person name="Alikhan N.F."/>
            <person name="Baker D."/>
            <person name="Gharbi K."/>
            <person name="Hall N."/>
            <person name="Watson M."/>
            <person name="Adriaenssens E.M."/>
            <person name="Foster-Nyarko E."/>
            <person name="Jarju S."/>
            <person name="Secka A."/>
            <person name="Antonio M."/>
            <person name="Oren A."/>
            <person name="Chaudhuri R.R."/>
            <person name="La Ragione R."/>
            <person name="Hildebrand F."/>
            <person name="Pallen M.J."/>
        </authorList>
    </citation>
    <scope>NUCLEOTIDE SEQUENCE</scope>
    <source>
        <strain evidence="1">2189</strain>
    </source>
</reference>
<dbReference type="Proteomes" id="UP000886847">
    <property type="component" value="Unassembled WGS sequence"/>
</dbReference>
<evidence type="ECO:0000313" key="2">
    <source>
        <dbReference type="Proteomes" id="UP000886847"/>
    </source>
</evidence>
<sequence>MNKPPPFSRAPVCMNKPPPFSRAPACMNKPPPFSSARALGNRSLCLELSLVRSQARPCAIRSAMAVTSEKNFLALLFFFSLVKPSHNFFRAEKLSSHNFFRADERNCREEGGNLLFAAYSAALQRFLPSPPRLSGHTLYRMRGGFTSIRMLIREKRKKCDFSFF</sequence>
<protein>
    <submittedName>
        <fullName evidence="1">Uncharacterized protein</fullName>
    </submittedName>
</protein>
<accession>A0A9D1W1B5</accession>
<organism evidence="1 2">
    <name type="scientific">Candidatus Borkfalkia faecavium</name>
    <dbReference type="NCBI Taxonomy" id="2838508"/>
    <lineage>
        <taxon>Bacteria</taxon>
        <taxon>Bacillati</taxon>
        <taxon>Bacillota</taxon>
        <taxon>Clostridia</taxon>
        <taxon>Christensenellales</taxon>
        <taxon>Christensenellaceae</taxon>
        <taxon>Candidatus Borkfalkia</taxon>
    </lineage>
</organism>
<dbReference type="AlphaFoldDB" id="A0A9D1W1B5"/>
<name>A0A9D1W1B5_9FIRM</name>
<proteinExistence type="predicted"/>
<evidence type="ECO:0000313" key="1">
    <source>
        <dbReference type="EMBL" id="HIX50946.1"/>
    </source>
</evidence>